<accession>X0UT15</accession>
<proteinExistence type="predicted"/>
<dbReference type="EMBL" id="BARS01028477">
    <property type="protein sequence ID" value="GAG08959.1"/>
    <property type="molecule type" value="Genomic_DNA"/>
</dbReference>
<dbReference type="SUPFAM" id="SSF56300">
    <property type="entry name" value="Metallo-dependent phosphatases"/>
    <property type="match status" value="1"/>
</dbReference>
<feature type="non-terminal residue" evidence="1">
    <location>
        <position position="79"/>
    </location>
</feature>
<evidence type="ECO:0000313" key="1">
    <source>
        <dbReference type="EMBL" id="GAG08959.1"/>
    </source>
</evidence>
<gene>
    <name evidence="1" type="ORF">S01H1_44635</name>
</gene>
<sequence length="79" mass="8737">MSKVGIIGDTHLPAGRKGYLEFCGDTFYAWDCDTIVHIGDLVDWHAISFHAAEPQCPGPSDEYTLAKAQVAQWVKVFPN</sequence>
<dbReference type="AlphaFoldDB" id="X0UT15"/>
<organism evidence="1">
    <name type="scientific">marine sediment metagenome</name>
    <dbReference type="NCBI Taxonomy" id="412755"/>
    <lineage>
        <taxon>unclassified sequences</taxon>
        <taxon>metagenomes</taxon>
        <taxon>ecological metagenomes</taxon>
    </lineage>
</organism>
<evidence type="ECO:0008006" key="2">
    <source>
        <dbReference type="Google" id="ProtNLM"/>
    </source>
</evidence>
<name>X0UT15_9ZZZZ</name>
<comment type="caution">
    <text evidence="1">The sequence shown here is derived from an EMBL/GenBank/DDBJ whole genome shotgun (WGS) entry which is preliminary data.</text>
</comment>
<reference evidence="1" key="1">
    <citation type="journal article" date="2014" name="Front. Microbiol.">
        <title>High frequency of phylogenetically diverse reductive dehalogenase-homologous genes in deep subseafloor sedimentary metagenomes.</title>
        <authorList>
            <person name="Kawai M."/>
            <person name="Futagami T."/>
            <person name="Toyoda A."/>
            <person name="Takaki Y."/>
            <person name="Nishi S."/>
            <person name="Hori S."/>
            <person name="Arai W."/>
            <person name="Tsubouchi T."/>
            <person name="Morono Y."/>
            <person name="Uchiyama I."/>
            <person name="Ito T."/>
            <person name="Fujiyama A."/>
            <person name="Inagaki F."/>
            <person name="Takami H."/>
        </authorList>
    </citation>
    <scope>NUCLEOTIDE SEQUENCE</scope>
    <source>
        <strain evidence="1">Expedition CK06-06</strain>
    </source>
</reference>
<protein>
    <recommendedName>
        <fullName evidence="2">Calcineurin-like phosphoesterase domain-containing protein</fullName>
    </recommendedName>
</protein>
<dbReference type="InterPro" id="IPR029052">
    <property type="entry name" value="Metallo-depent_PP-like"/>
</dbReference>